<accession>A0A3P7J315</accession>
<keyword evidence="1" id="KW-0812">Transmembrane</keyword>
<keyword evidence="3" id="KW-1185">Reference proteome</keyword>
<reference evidence="2 3" key="1">
    <citation type="submission" date="2018-11" db="EMBL/GenBank/DDBJ databases">
        <authorList>
            <consortium name="Pathogen Informatics"/>
        </authorList>
    </citation>
    <scope>NUCLEOTIDE SEQUENCE [LARGE SCALE GENOMIC DNA]</scope>
</reference>
<keyword evidence="1" id="KW-1133">Transmembrane helix</keyword>
<evidence type="ECO:0000313" key="2">
    <source>
        <dbReference type="EMBL" id="VDM74079.1"/>
    </source>
</evidence>
<dbReference type="AlphaFoldDB" id="A0A3P7J315"/>
<organism evidence="2 3">
    <name type="scientific">Strongylus vulgaris</name>
    <name type="common">Blood worm</name>
    <dbReference type="NCBI Taxonomy" id="40348"/>
    <lineage>
        <taxon>Eukaryota</taxon>
        <taxon>Metazoa</taxon>
        <taxon>Ecdysozoa</taxon>
        <taxon>Nematoda</taxon>
        <taxon>Chromadorea</taxon>
        <taxon>Rhabditida</taxon>
        <taxon>Rhabditina</taxon>
        <taxon>Rhabditomorpha</taxon>
        <taxon>Strongyloidea</taxon>
        <taxon>Strongylidae</taxon>
        <taxon>Strongylus</taxon>
    </lineage>
</organism>
<sequence length="109" mass="11836">MDKMPKDASLICSIIPHSLFLQGLILLGLIPGDQTMESSRMGVNLHAIGADTSQAMRPTTQELKMCHDFSPVLRFDFSRNDLILLTAALALSSKEGRGTSSALQVDFNS</sequence>
<evidence type="ECO:0000313" key="3">
    <source>
        <dbReference type="Proteomes" id="UP000270094"/>
    </source>
</evidence>
<keyword evidence="1" id="KW-0472">Membrane</keyword>
<feature type="transmembrane region" description="Helical" evidence="1">
    <location>
        <begin position="7"/>
        <end position="30"/>
    </location>
</feature>
<dbReference type="Proteomes" id="UP000270094">
    <property type="component" value="Unassembled WGS sequence"/>
</dbReference>
<proteinExistence type="predicted"/>
<name>A0A3P7J315_STRVU</name>
<protein>
    <submittedName>
        <fullName evidence="2">Uncharacterized protein</fullName>
    </submittedName>
</protein>
<gene>
    <name evidence="2" type="ORF">SVUK_LOCUS9077</name>
</gene>
<evidence type="ECO:0000256" key="1">
    <source>
        <dbReference type="SAM" id="Phobius"/>
    </source>
</evidence>
<dbReference type="EMBL" id="UYYB01034081">
    <property type="protein sequence ID" value="VDM74079.1"/>
    <property type="molecule type" value="Genomic_DNA"/>
</dbReference>